<evidence type="ECO:0000313" key="6">
    <source>
        <dbReference type="Proteomes" id="UP001596523"/>
    </source>
</evidence>
<feature type="domain" description="4'-phosphopantetheinyl transferase" evidence="4">
    <location>
        <begin position="82"/>
        <end position="163"/>
    </location>
</feature>
<feature type="compositionally biased region" description="Basic and acidic residues" evidence="3">
    <location>
        <begin position="241"/>
        <end position="259"/>
    </location>
</feature>
<dbReference type="SUPFAM" id="SSF56214">
    <property type="entry name" value="4'-phosphopantetheinyl transferase"/>
    <property type="match status" value="2"/>
</dbReference>
<organism evidence="5 6">
    <name type="scientific">Streptomyces monticola</name>
    <dbReference type="NCBI Taxonomy" id="2666263"/>
    <lineage>
        <taxon>Bacteria</taxon>
        <taxon>Bacillati</taxon>
        <taxon>Actinomycetota</taxon>
        <taxon>Actinomycetes</taxon>
        <taxon>Kitasatosporales</taxon>
        <taxon>Streptomycetaceae</taxon>
        <taxon>Streptomyces</taxon>
    </lineage>
</organism>
<sequence>MSADDRERAEAYEGAQRQVAAGTARLLLRTVAGHVLGVPASRVRLTGAPGTRTVVDHPGVVASAFSVSHDRTGVAVAYHRAGCGVDVEDLPEAEFREIAGRYCTPEELRAARETPAPADMPSGGRARADVPRGLRELWTVKESVAKALGGGLAVGLRALTCSSRMISGPLTGAGTGLVTGPSWAAALCRGAPTGHLVWAAESPGRHLAVAVRATSPPRVRISQWEGSGDRLTERGPPVVVPDRETPAVDRRNPKDRRDQTPSPLPETPKIAETAETAERLVNAG</sequence>
<dbReference type="Gene3D" id="3.90.470.20">
    <property type="entry name" value="4'-phosphopantetheinyl transferase domain"/>
    <property type="match status" value="1"/>
</dbReference>
<dbReference type="EMBL" id="JBHTCF010000002">
    <property type="protein sequence ID" value="MFC7304199.1"/>
    <property type="molecule type" value="Genomic_DNA"/>
</dbReference>
<protein>
    <submittedName>
        <fullName evidence="5">4'-phosphopantetheinyl transferase family protein</fullName>
    </submittedName>
</protein>
<comment type="caution">
    <text evidence="5">The sequence shown here is derived from an EMBL/GenBank/DDBJ whole genome shotgun (WGS) entry which is preliminary data.</text>
</comment>
<keyword evidence="6" id="KW-1185">Reference proteome</keyword>
<dbReference type="RefSeq" id="WP_381828157.1">
    <property type="nucleotide sequence ID" value="NZ_JBHTCF010000002.1"/>
</dbReference>
<accession>A0ABW2JEU5</accession>
<evidence type="ECO:0000256" key="1">
    <source>
        <dbReference type="ARBA" id="ARBA00010990"/>
    </source>
</evidence>
<evidence type="ECO:0000259" key="4">
    <source>
        <dbReference type="Pfam" id="PF01648"/>
    </source>
</evidence>
<dbReference type="Proteomes" id="UP001596523">
    <property type="component" value="Unassembled WGS sequence"/>
</dbReference>
<evidence type="ECO:0000313" key="5">
    <source>
        <dbReference type="EMBL" id="MFC7304199.1"/>
    </source>
</evidence>
<dbReference type="GO" id="GO:0016740">
    <property type="term" value="F:transferase activity"/>
    <property type="evidence" value="ECO:0007669"/>
    <property type="project" value="UniProtKB-KW"/>
</dbReference>
<dbReference type="InterPro" id="IPR008278">
    <property type="entry name" value="4-PPantetheinyl_Trfase_dom"/>
</dbReference>
<comment type="similarity">
    <text evidence="1">Belongs to the P-Pant transferase superfamily. Gsp/Sfp/HetI/AcpT family.</text>
</comment>
<proteinExistence type="inferred from homology"/>
<dbReference type="PANTHER" id="PTHR12215:SF10">
    <property type="entry name" value="L-AMINOADIPATE-SEMIALDEHYDE DEHYDROGENASE-PHOSPHOPANTETHEINYL TRANSFERASE"/>
    <property type="match status" value="1"/>
</dbReference>
<dbReference type="Pfam" id="PF01648">
    <property type="entry name" value="ACPS"/>
    <property type="match status" value="1"/>
</dbReference>
<evidence type="ECO:0000256" key="2">
    <source>
        <dbReference type="ARBA" id="ARBA00022679"/>
    </source>
</evidence>
<reference evidence="6" key="1">
    <citation type="journal article" date="2019" name="Int. J. Syst. Evol. Microbiol.">
        <title>The Global Catalogue of Microorganisms (GCM) 10K type strain sequencing project: providing services to taxonomists for standard genome sequencing and annotation.</title>
        <authorList>
            <consortium name="The Broad Institute Genomics Platform"/>
            <consortium name="The Broad Institute Genome Sequencing Center for Infectious Disease"/>
            <person name="Wu L."/>
            <person name="Ma J."/>
        </authorList>
    </citation>
    <scope>NUCLEOTIDE SEQUENCE [LARGE SCALE GENOMIC DNA]</scope>
    <source>
        <strain evidence="6">SYNS20</strain>
    </source>
</reference>
<gene>
    <name evidence="5" type="ORF">ACFQVC_08245</name>
</gene>
<dbReference type="InterPro" id="IPR050559">
    <property type="entry name" value="P-Pant_transferase_sf"/>
</dbReference>
<feature type="region of interest" description="Disordered" evidence="3">
    <location>
        <begin position="215"/>
        <end position="284"/>
    </location>
</feature>
<dbReference type="PANTHER" id="PTHR12215">
    <property type="entry name" value="PHOSPHOPANTETHEINE TRANSFERASE"/>
    <property type="match status" value="1"/>
</dbReference>
<name>A0ABW2JEU5_9ACTN</name>
<dbReference type="InterPro" id="IPR037143">
    <property type="entry name" value="4-PPantetheinyl_Trfase_dom_sf"/>
</dbReference>
<evidence type="ECO:0000256" key="3">
    <source>
        <dbReference type="SAM" id="MobiDB-lite"/>
    </source>
</evidence>
<keyword evidence="2 5" id="KW-0808">Transferase</keyword>